<dbReference type="InterPro" id="IPR037128">
    <property type="entry name" value="Quinolinate_PRibosylTase_N_sf"/>
</dbReference>
<dbReference type="GO" id="GO:0005737">
    <property type="term" value="C:cytoplasm"/>
    <property type="evidence" value="ECO:0007669"/>
    <property type="project" value="TreeGrafter"/>
</dbReference>
<evidence type="ECO:0000259" key="14">
    <source>
        <dbReference type="Pfam" id="PF02749"/>
    </source>
</evidence>
<dbReference type="NCBIfam" id="TIGR00078">
    <property type="entry name" value="nadC"/>
    <property type="match status" value="1"/>
</dbReference>
<evidence type="ECO:0000313" key="16">
    <source>
        <dbReference type="Proteomes" id="UP000239239"/>
    </source>
</evidence>
<feature type="domain" description="Quinolinate phosphoribosyl transferase N-terminal" evidence="14">
    <location>
        <begin position="24"/>
        <end position="108"/>
    </location>
</feature>
<evidence type="ECO:0000256" key="11">
    <source>
        <dbReference type="ARBA" id="ARBA00069173"/>
    </source>
</evidence>
<comment type="similarity">
    <text evidence="3 12">Belongs to the NadC/ModD family.</text>
</comment>
<dbReference type="SUPFAM" id="SSF51690">
    <property type="entry name" value="Nicotinate/Quinolinate PRTase C-terminal domain-like"/>
    <property type="match status" value="1"/>
</dbReference>
<dbReference type="AlphaFoldDB" id="A0A2S6F1Q1"/>
<sequence length="280" mass="30891">MNNVLSQVTFDVKHALQEDVGNGDVTAALLPQQLIVEAEIISREPMLVCGQPWVNEVFKQVDNTVEMEWQVSEGDFLSMPATLCIIHGTASSILTAERTALNFLQTLSATATQTYQYVQQLKGTKAKLLDTRKTIPGLRLAQKYAVHCGGGLNHRMGLYDAFLIKENHIKACGSVAHAINLARKTDKHLLVEIEVETLEELQEALDAHPDRILLDNFTQDMLEQAVKMNHPKYCELEASGGININNIADIAQTGVDFISVGSITKSIKAIDLSLLIRETL</sequence>
<proteinExistence type="inferred from homology"/>
<evidence type="ECO:0000256" key="10">
    <source>
        <dbReference type="ARBA" id="ARBA00047445"/>
    </source>
</evidence>
<dbReference type="GO" id="GO:0004514">
    <property type="term" value="F:nicotinate-nucleotide diphosphorylase (carboxylating) activity"/>
    <property type="evidence" value="ECO:0007669"/>
    <property type="project" value="UniProtKB-EC"/>
</dbReference>
<protein>
    <recommendedName>
        <fullName evidence="11">Probable nicotinate-nucleotide pyrophosphorylase [carboxylating]</fullName>
        <ecNumber evidence="5">2.4.2.19</ecNumber>
    </recommendedName>
    <alternativeName>
        <fullName evidence="9">Quinolinate phosphoribosyltransferase [decarboxylating]</fullName>
    </alternativeName>
</protein>
<dbReference type="Pfam" id="PF02749">
    <property type="entry name" value="QRPTase_N"/>
    <property type="match status" value="1"/>
</dbReference>
<dbReference type="PANTHER" id="PTHR32179">
    <property type="entry name" value="NICOTINATE-NUCLEOTIDE PYROPHOSPHORYLASE [CARBOXYLATING]"/>
    <property type="match status" value="1"/>
</dbReference>
<comment type="catalytic activity">
    <reaction evidence="10">
        <text>nicotinate beta-D-ribonucleotide + CO2 + diphosphate = quinolinate + 5-phospho-alpha-D-ribose 1-diphosphate + 2 H(+)</text>
        <dbReference type="Rhea" id="RHEA:12733"/>
        <dbReference type="ChEBI" id="CHEBI:15378"/>
        <dbReference type="ChEBI" id="CHEBI:16526"/>
        <dbReference type="ChEBI" id="CHEBI:29959"/>
        <dbReference type="ChEBI" id="CHEBI:33019"/>
        <dbReference type="ChEBI" id="CHEBI:57502"/>
        <dbReference type="ChEBI" id="CHEBI:58017"/>
        <dbReference type="EC" id="2.4.2.19"/>
    </reaction>
</comment>
<evidence type="ECO:0000259" key="13">
    <source>
        <dbReference type="Pfam" id="PF01729"/>
    </source>
</evidence>
<dbReference type="CDD" id="cd01572">
    <property type="entry name" value="QPRTase"/>
    <property type="match status" value="1"/>
</dbReference>
<dbReference type="Gene3D" id="3.90.1170.20">
    <property type="entry name" value="Quinolinate phosphoribosyl transferase, N-terminal domain"/>
    <property type="match status" value="1"/>
</dbReference>
<evidence type="ECO:0000256" key="7">
    <source>
        <dbReference type="ARBA" id="ARBA00022676"/>
    </source>
</evidence>
<evidence type="ECO:0000256" key="4">
    <source>
        <dbReference type="ARBA" id="ARBA00011218"/>
    </source>
</evidence>
<comment type="caution">
    <text evidence="15">The sequence shown here is derived from an EMBL/GenBank/DDBJ whole genome shotgun (WGS) entry which is preliminary data.</text>
</comment>
<keyword evidence="8 12" id="KW-0808">Transferase</keyword>
<dbReference type="InterPro" id="IPR036068">
    <property type="entry name" value="Nicotinate_pribotase-like_C"/>
</dbReference>
<dbReference type="EC" id="2.4.2.19" evidence="5"/>
<dbReference type="UniPathway" id="UPA00253">
    <property type="reaction ID" value="UER00331"/>
</dbReference>
<dbReference type="InterPro" id="IPR004393">
    <property type="entry name" value="NadC"/>
</dbReference>
<keyword evidence="7 12" id="KW-0328">Glycosyltransferase</keyword>
<dbReference type="InterPro" id="IPR027277">
    <property type="entry name" value="NadC/ModD"/>
</dbReference>
<dbReference type="GO" id="GO:0009435">
    <property type="term" value="P:NAD+ biosynthetic process"/>
    <property type="evidence" value="ECO:0007669"/>
    <property type="project" value="UniProtKB-UniPathway"/>
</dbReference>
<evidence type="ECO:0000256" key="5">
    <source>
        <dbReference type="ARBA" id="ARBA00011944"/>
    </source>
</evidence>
<dbReference type="Gene3D" id="3.20.20.70">
    <property type="entry name" value="Aldolase class I"/>
    <property type="match status" value="1"/>
</dbReference>
<evidence type="ECO:0000256" key="1">
    <source>
        <dbReference type="ARBA" id="ARBA00003237"/>
    </source>
</evidence>
<dbReference type="GO" id="GO:0034213">
    <property type="term" value="P:quinolinate catabolic process"/>
    <property type="evidence" value="ECO:0007669"/>
    <property type="project" value="TreeGrafter"/>
</dbReference>
<accession>A0A2S6F1Q1</accession>
<dbReference type="InterPro" id="IPR013785">
    <property type="entry name" value="Aldolase_TIM"/>
</dbReference>
<dbReference type="PANTHER" id="PTHR32179:SF3">
    <property type="entry name" value="NICOTINATE-NUCLEOTIDE PYROPHOSPHORYLASE [CARBOXYLATING]"/>
    <property type="match status" value="1"/>
</dbReference>
<evidence type="ECO:0000256" key="6">
    <source>
        <dbReference type="ARBA" id="ARBA00022642"/>
    </source>
</evidence>
<dbReference type="OrthoDB" id="9782546at2"/>
<name>A0A2S6F1Q1_LEGPN</name>
<dbReference type="Proteomes" id="UP000239239">
    <property type="component" value="Unassembled WGS sequence"/>
</dbReference>
<reference evidence="15 16" key="1">
    <citation type="submission" date="2018-02" db="EMBL/GenBank/DDBJ databases">
        <title>Draft genome sequences of four Legionella pneumophila clinical strains isolated in Ontario.</title>
        <authorList>
            <person name="Fortuna A."/>
            <person name="Ramnarine R."/>
            <person name="Li A."/>
            <person name="Frantz C."/>
            <person name="Mallo G."/>
        </authorList>
    </citation>
    <scope>NUCLEOTIDE SEQUENCE [LARGE SCALE GENOMIC DNA]</scope>
    <source>
        <strain evidence="15 16">LG61</strain>
    </source>
</reference>
<dbReference type="EMBL" id="PQWY01000010">
    <property type="protein sequence ID" value="PPK31341.1"/>
    <property type="molecule type" value="Genomic_DNA"/>
</dbReference>
<comment type="pathway">
    <text evidence="2">Cofactor biosynthesis; NAD(+) biosynthesis; nicotinate D-ribonucleotide from quinolinate: step 1/1.</text>
</comment>
<evidence type="ECO:0000256" key="12">
    <source>
        <dbReference type="PIRNR" id="PIRNR006250"/>
    </source>
</evidence>
<evidence type="ECO:0000256" key="8">
    <source>
        <dbReference type="ARBA" id="ARBA00022679"/>
    </source>
</evidence>
<evidence type="ECO:0000256" key="3">
    <source>
        <dbReference type="ARBA" id="ARBA00009400"/>
    </source>
</evidence>
<dbReference type="FunFam" id="3.20.20.70:FF:000030">
    <property type="entry name" value="Nicotinate-nucleotide pyrophosphorylase, carboxylating"/>
    <property type="match status" value="1"/>
</dbReference>
<comment type="subunit">
    <text evidence="4">Hexamer formed by 3 homodimers.</text>
</comment>
<dbReference type="InterPro" id="IPR022412">
    <property type="entry name" value="Quinolinate_PRibosylTrfase_N"/>
</dbReference>
<dbReference type="InterPro" id="IPR002638">
    <property type="entry name" value="Quinolinate_PRibosylTrfase_C"/>
</dbReference>
<evidence type="ECO:0000256" key="9">
    <source>
        <dbReference type="ARBA" id="ARBA00033102"/>
    </source>
</evidence>
<dbReference type="Pfam" id="PF01729">
    <property type="entry name" value="QRPTase_C"/>
    <property type="match status" value="1"/>
</dbReference>
<dbReference type="SUPFAM" id="SSF54675">
    <property type="entry name" value="Nicotinate/Quinolinate PRTase N-terminal domain-like"/>
    <property type="match status" value="1"/>
</dbReference>
<gene>
    <name evidence="15" type="primary">nadC</name>
    <name evidence="15" type="ORF">C3928_04715</name>
</gene>
<evidence type="ECO:0000313" key="15">
    <source>
        <dbReference type="EMBL" id="PPK31341.1"/>
    </source>
</evidence>
<comment type="function">
    <text evidence="1">Involved in the catabolism of quinolinic acid (QA).</text>
</comment>
<feature type="domain" description="Quinolinate phosphoribosyl transferase C-terminal" evidence="13">
    <location>
        <begin position="111"/>
        <end position="274"/>
    </location>
</feature>
<dbReference type="RefSeq" id="WP_061481380.1">
    <property type="nucleotide sequence ID" value="NZ_JADRPP010000003.1"/>
</dbReference>
<organism evidence="15 16">
    <name type="scientific">Legionella pneumophila</name>
    <dbReference type="NCBI Taxonomy" id="446"/>
    <lineage>
        <taxon>Bacteria</taxon>
        <taxon>Pseudomonadati</taxon>
        <taxon>Pseudomonadota</taxon>
        <taxon>Gammaproteobacteria</taxon>
        <taxon>Legionellales</taxon>
        <taxon>Legionellaceae</taxon>
        <taxon>Legionella</taxon>
    </lineage>
</organism>
<evidence type="ECO:0000256" key="2">
    <source>
        <dbReference type="ARBA" id="ARBA00004893"/>
    </source>
</evidence>
<dbReference type="FunFam" id="3.90.1170.20:FF:000001">
    <property type="entry name" value="Nicotinate-nucleotide diphosphorylase (Carboxylating)"/>
    <property type="match status" value="1"/>
</dbReference>
<keyword evidence="6" id="KW-0662">Pyridine nucleotide biosynthesis</keyword>
<dbReference type="PIRSF" id="PIRSF006250">
    <property type="entry name" value="NadC_ModD"/>
    <property type="match status" value="1"/>
</dbReference>